<dbReference type="NCBIfam" id="TIGR04267">
    <property type="entry name" value="mod_HExxH"/>
    <property type="match status" value="1"/>
</dbReference>
<comment type="caution">
    <text evidence="1">The sequence shown here is derived from an EMBL/GenBank/DDBJ whole genome shotgun (WGS) entry which is preliminary data.</text>
</comment>
<evidence type="ECO:0000313" key="2">
    <source>
        <dbReference type="Proteomes" id="UP000262621"/>
    </source>
</evidence>
<dbReference type="EMBL" id="QVFU01000017">
    <property type="protein sequence ID" value="RFS45336.1"/>
    <property type="molecule type" value="Genomic_DNA"/>
</dbReference>
<keyword evidence="2" id="KW-1185">Reference proteome</keyword>
<dbReference type="Proteomes" id="UP000262621">
    <property type="component" value="Unassembled WGS sequence"/>
</dbReference>
<name>A0A372FXT0_9ACTN</name>
<reference evidence="1 2" key="1">
    <citation type="submission" date="2018-08" db="EMBL/GenBank/DDBJ databases">
        <title>Verrucosispora craniellae sp. nov., isolated from a marine sponge in the South China Sea.</title>
        <authorList>
            <person name="Li L."/>
            <person name="Lin H.W."/>
        </authorList>
    </citation>
    <scope>NUCLEOTIDE SEQUENCE [LARGE SCALE GENOMIC DNA]</scope>
    <source>
        <strain evidence="1 2">LHW63014</strain>
    </source>
</reference>
<dbReference type="AlphaFoldDB" id="A0A372FXT0"/>
<proteinExistence type="predicted"/>
<protein>
    <submittedName>
        <fullName evidence="1">HEXXH motif domain-containing protein</fullName>
    </submittedName>
</protein>
<sequence length="627" mass="66590">MTGPAFLGEVVTAQHLAAEPVGRPARHRLDPHHFGALATGAADADTIAELLAAESSWRKIQLRAVLDAAAGVADATGPLPPVAEAWRLLVAAQRRDRETVEKLILHPQVGTWAGYALRRIRGTTVTATGPLWVDLGYLHALAVAAAVRTGCDFTMRVPVRGGFVVLPTLGGAQVPKAHEWDEAEVVGGGGRATLTVAGTVIEFDATGTGTDGWVPLPTVRSTVGGHTLEVTLDFIDPYRNLRTPTAPHLDVAADVQRWRELLEQAWALLVRVCPDLAVPIARGLTSVVPQPAAERFRTMSASAGDAFGSMIVSEPEDAPELAVTLVHEFQHIKLGGLLHLAPLIDGEPPHRLYAPWRDDPRPLGGLIQGVYAFVGIVEFWRAYRQVATGAAAGLAHFEFARWRVQVWATLTMMRDLPQLTDVGRHLVAGLTSTAEGWQDEPVPPDPLAAARAAVADHRARWRTHHLRPAPEAVSALVVAWTAGHPAPTVPDVAPAVAADAAARRLDTRAVLELWRITDPEGFERLRTDPSAVGARVSGAGPAELALVCGEVAEAQAGYLTALSAEPGSPAAWAGLGLTAGALRPGPAANALRDRPELVRAVHLALRDQGTPLPEPLELAAWIDADTP</sequence>
<organism evidence="1 2">
    <name type="scientific">Micromonospora craniellae</name>
    <dbReference type="NCBI Taxonomy" id="2294034"/>
    <lineage>
        <taxon>Bacteria</taxon>
        <taxon>Bacillati</taxon>
        <taxon>Actinomycetota</taxon>
        <taxon>Actinomycetes</taxon>
        <taxon>Micromonosporales</taxon>
        <taxon>Micromonosporaceae</taxon>
        <taxon>Micromonospora</taxon>
    </lineage>
</organism>
<evidence type="ECO:0000313" key="1">
    <source>
        <dbReference type="EMBL" id="RFS45336.1"/>
    </source>
</evidence>
<dbReference type="InterPro" id="IPR026337">
    <property type="entry name" value="AKG_HExxH"/>
</dbReference>
<gene>
    <name evidence="1" type="ORF">D0Q02_16830</name>
</gene>
<accession>A0A372FXT0</accession>